<dbReference type="AlphaFoldDB" id="A0A518HI50"/>
<keyword evidence="3" id="KW-1185">Reference proteome</keyword>
<dbReference type="EMBL" id="CP037423">
    <property type="protein sequence ID" value="QDV40512.1"/>
    <property type="molecule type" value="Genomic_DNA"/>
</dbReference>
<dbReference type="Proteomes" id="UP000319004">
    <property type="component" value="Chromosome"/>
</dbReference>
<evidence type="ECO:0000256" key="1">
    <source>
        <dbReference type="SAM" id="Phobius"/>
    </source>
</evidence>
<feature type="transmembrane region" description="Helical" evidence="1">
    <location>
        <begin position="151"/>
        <end position="168"/>
    </location>
</feature>
<reference evidence="2 3" key="1">
    <citation type="submission" date="2019-03" db="EMBL/GenBank/DDBJ databases">
        <title>Deep-cultivation of Planctomycetes and their phenomic and genomic characterization uncovers novel biology.</title>
        <authorList>
            <person name="Wiegand S."/>
            <person name="Jogler M."/>
            <person name="Boedeker C."/>
            <person name="Pinto D."/>
            <person name="Vollmers J."/>
            <person name="Rivas-Marin E."/>
            <person name="Kohn T."/>
            <person name="Peeters S.H."/>
            <person name="Heuer A."/>
            <person name="Rast P."/>
            <person name="Oberbeckmann S."/>
            <person name="Bunk B."/>
            <person name="Jeske O."/>
            <person name="Meyerdierks A."/>
            <person name="Storesund J.E."/>
            <person name="Kallscheuer N."/>
            <person name="Luecker S."/>
            <person name="Lage O.M."/>
            <person name="Pohl T."/>
            <person name="Merkel B.J."/>
            <person name="Hornburger P."/>
            <person name="Mueller R.-W."/>
            <person name="Bruemmer F."/>
            <person name="Labrenz M."/>
            <person name="Spormann A.M."/>
            <person name="Op den Camp H."/>
            <person name="Overmann J."/>
            <person name="Amann R."/>
            <person name="Jetten M.S.M."/>
            <person name="Mascher T."/>
            <person name="Medema M.H."/>
            <person name="Devos D.P."/>
            <person name="Kaster A.-K."/>
            <person name="Ovreas L."/>
            <person name="Rohde M."/>
            <person name="Galperin M.Y."/>
            <person name="Jogler C."/>
        </authorList>
    </citation>
    <scope>NUCLEOTIDE SEQUENCE [LARGE SCALE GENOMIC DNA]</scope>
    <source>
        <strain evidence="2 3">Enr13</strain>
    </source>
</reference>
<sequence>MFEFLLVRVSVWLACVAWFAGAFCRLLSARPGKASTALPTRPRAVEAAYGWLWLVGSLLLCIHIAASYGFVHQWSHRDAIEVTARESFRVTGIRAGWGVYVNFLFAMSWLCYSIALVTTGRREKVIDRTLYVFLATILGCATVVFEAGVIRYIALAAFIALVVLHVRAKSASAPV</sequence>
<evidence type="ECO:0000313" key="2">
    <source>
        <dbReference type="EMBL" id="QDV40512.1"/>
    </source>
</evidence>
<accession>A0A518HI50</accession>
<proteinExistence type="predicted"/>
<evidence type="ECO:0000313" key="3">
    <source>
        <dbReference type="Proteomes" id="UP000319004"/>
    </source>
</evidence>
<keyword evidence="1" id="KW-0472">Membrane</keyword>
<organism evidence="2 3">
    <name type="scientific">Stieleria neptunia</name>
    <dbReference type="NCBI Taxonomy" id="2527979"/>
    <lineage>
        <taxon>Bacteria</taxon>
        <taxon>Pseudomonadati</taxon>
        <taxon>Planctomycetota</taxon>
        <taxon>Planctomycetia</taxon>
        <taxon>Pirellulales</taxon>
        <taxon>Pirellulaceae</taxon>
        <taxon>Stieleria</taxon>
    </lineage>
</organism>
<keyword evidence="1" id="KW-1133">Transmembrane helix</keyword>
<feature type="transmembrane region" description="Helical" evidence="1">
    <location>
        <begin position="48"/>
        <end position="71"/>
    </location>
</feature>
<protein>
    <submittedName>
        <fullName evidence="2">Uncharacterized protein</fullName>
    </submittedName>
</protein>
<gene>
    <name evidence="2" type="ORF">Enr13x_03180</name>
</gene>
<dbReference type="KEGG" id="snep:Enr13x_03180"/>
<keyword evidence="1" id="KW-0812">Transmembrane</keyword>
<feature type="transmembrane region" description="Helical" evidence="1">
    <location>
        <begin position="97"/>
        <end position="117"/>
    </location>
</feature>
<name>A0A518HI50_9BACT</name>
<feature type="transmembrane region" description="Helical" evidence="1">
    <location>
        <begin position="6"/>
        <end position="27"/>
    </location>
</feature>